<dbReference type="Proteomes" id="UP000190140">
    <property type="component" value="Unassembled WGS sequence"/>
</dbReference>
<evidence type="ECO:0000313" key="2">
    <source>
        <dbReference type="EMBL" id="OPJ56836.1"/>
    </source>
</evidence>
<dbReference type="STRING" id="29349.CLOTH_01180"/>
<sequence length="158" mass="18432">MINALVDLMYKEVVKGKLKDIQEKKEYDINIKYDTKIIKIIDSILLRLIKMGLFVLLISLIFKGNIYYIVFGLAGYIAYRKFDKGNIKGYVTNKKNDIKNKTDIFLKESTKSKLKGLMIILILFNFSQYKMIYIAIFAVVFIFTILDIYSNIKNVNQS</sequence>
<dbReference type="AlphaFoldDB" id="A0A1V4IA70"/>
<evidence type="ECO:0000313" key="3">
    <source>
        <dbReference type="Proteomes" id="UP000190140"/>
    </source>
</evidence>
<name>A0A1V4IA70_9FIRM</name>
<feature type="transmembrane region" description="Helical" evidence="1">
    <location>
        <begin position="53"/>
        <end position="79"/>
    </location>
</feature>
<comment type="caution">
    <text evidence="2">The sequence shown here is derived from an EMBL/GenBank/DDBJ whole genome shotgun (WGS) entry which is preliminary data.</text>
</comment>
<evidence type="ECO:0000256" key="1">
    <source>
        <dbReference type="SAM" id="Phobius"/>
    </source>
</evidence>
<gene>
    <name evidence="2" type="ORF">CLOTH_01180</name>
</gene>
<keyword evidence="1" id="KW-0812">Transmembrane</keyword>
<keyword evidence="1" id="KW-1133">Transmembrane helix</keyword>
<dbReference type="OrthoDB" id="1757644at2"/>
<keyword evidence="3" id="KW-1185">Reference proteome</keyword>
<proteinExistence type="predicted"/>
<accession>A0A1V4IA70</accession>
<keyword evidence="1" id="KW-0472">Membrane</keyword>
<feature type="transmembrane region" description="Helical" evidence="1">
    <location>
        <begin position="131"/>
        <end position="149"/>
    </location>
</feature>
<reference evidence="2 3" key="1">
    <citation type="submission" date="2017-03" db="EMBL/GenBank/DDBJ databases">
        <title>Genome sequence of Clostridium thermoalcaliphilum DSM 7309.</title>
        <authorList>
            <person name="Poehlein A."/>
            <person name="Daniel R."/>
        </authorList>
    </citation>
    <scope>NUCLEOTIDE SEQUENCE [LARGE SCALE GENOMIC DNA]</scope>
    <source>
        <strain evidence="2 3">DSM 7309</strain>
    </source>
</reference>
<organism evidence="2 3">
    <name type="scientific">Alkalithermobacter paradoxus</name>
    <dbReference type="NCBI Taxonomy" id="29349"/>
    <lineage>
        <taxon>Bacteria</taxon>
        <taxon>Bacillati</taxon>
        <taxon>Bacillota</taxon>
        <taxon>Clostridia</taxon>
        <taxon>Peptostreptococcales</taxon>
        <taxon>Tepidibacteraceae</taxon>
        <taxon>Alkalithermobacter</taxon>
    </lineage>
</organism>
<dbReference type="RefSeq" id="WP_079410167.1">
    <property type="nucleotide sequence ID" value="NZ_MZGW01000001.1"/>
</dbReference>
<dbReference type="EMBL" id="MZGW01000001">
    <property type="protein sequence ID" value="OPJ56836.1"/>
    <property type="molecule type" value="Genomic_DNA"/>
</dbReference>
<protein>
    <submittedName>
        <fullName evidence="2">Uncharacterized protein</fullName>
    </submittedName>
</protein>